<sequence>MSFTLMDDLTHAVAGVAHVEKPYQEGQLHIRKLEIFRQPAEQTCTEAKAKLKMWQNERNGLDRWSLQWFLYWCICELEKEKKRCDKGIAKAQALVDEAQVKLDEENEKIRQVEIQNEKYAVDHRSLVKYREELTELLDGLFKDKEKEEDTVRVAREEMEAVRARVNQSKEDADKLDQVRKLLDKADKSMIEAILELRESNDNKSVPEGQVYFPEEAFKAIKEARELYPTLPGIPQPEIYDKKPDETGAYYSPMQKYLWDIRHGVSDIRKWCDVETLALMDKEHEAIIELGTKTDAWNMARRNLIKQQA</sequence>
<organism evidence="2">
    <name type="scientific">Lichtheimia ramosa</name>
    <dbReference type="NCBI Taxonomy" id="688394"/>
    <lineage>
        <taxon>Eukaryota</taxon>
        <taxon>Fungi</taxon>
        <taxon>Fungi incertae sedis</taxon>
        <taxon>Mucoromycota</taxon>
        <taxon>Mucoromycotina</taxon>
        <taxon>Mucoromycetes</taxon>
        <taxon>Mucorales</taxon>
        <taxon>Lichtheimiaceae</taxon>
        <taxon>Lichtheimia</taxon>
    </lineage>
</organism>
<name>A0A077WA73_9FUNG</name>
<feature type="coiled-coil region" evidence="1">
    <location>
        <begin position="88"/>
        <end position="178"/>
    </location>
</feature>
<dbReference type="OrthoDB" id="10256309at2759"/>
<evidence type="ECO:0000313" key="2">
    <source>
        <dbReference type="EMBL" id="CDS03494.1"/>
    </source>
</evidence>
<accession>A0A077WA73</accession>
<proteinExistence type="predicted"/>
<dbReference type="EMBL" id="LK023313">
    <property type="protein sequence ID" value="CDS03494.1"/>
    <property type="molecule type" value="Genomic_DNA"/>
</dbReference>
<gene>
    <name evidence="2" type="ORF">LRAMOSA00896</name>
</gene>
<reference evidence="2" key="1">
    <citation type="journal article" date="2014" name="Genome Announc.">
        <title>De novo whole-genome sequence and genome annotation of Lichtheimia ramosa.</title>
        <authorList>
            <person name="Linde J."/>
            <person name="Schwartze V."/>
            <person name="Binder U."/>
            <person name="Lass-Florl C."/>
            <person name="Voigt K."/>
            <person name="Horn F."/>
        </authorList>
    </citation>
    <scope>NUCLEOTIDE SEQUENCE</scope>
    <source>
        <strain evidence="2">JMRC FSU:6197</strain>
    </source>
</reference>
<evidence type="ECO:0000256" key="1">
    <source>
        <dbReference type="SAM" id="Coils"/>
    </source>
</evidence>
<keyword evidence="1" id="KW-0175">Coiled coil</keyword>
<protein>
    <submittedName>
        <fullName evidence="2">Uncharacterized protein</fullName>
    </submittedName>
</protein>
<dbReference type="AlphaFoldDB" id="A0A077WA73"/>